<feature type="region of interest" description="Disordered" evidence="1">
    <location>
        <begin position="1"/>
        <end position="32"/>
    </location>
</feature>
<feature type="compositionally biased region" description="Basic residues" evidence="1">
    <location>
        <begin position="18"/>
        <end position="32"/>
    </location>
</feature>
<evidence type="ECO:0000256" key="1">
    <source>
        <dbReference type="SAM" id="MobiDB-lite"/>
    </source>
</evidence>
<dbReference type="Proteomes" id="UP000234681">
    <property type="component" value="Chromosome 20"/>
</dbReference>
<organism evidence="2 3">
    <name type="scientific">Rattus norvegicus</name>
    <name type="common">Rat</name>
    <dbReference type="NCBI Taxonomy" id="10116"/>
    <lineage>
        <taxon>Eukaryota</taxon>
        <taxon>Metazoa</taxon>
        <taxon>Chordata</taxon>
        <taxon>Craniata</taxon>
        <taxon>Vertebrata</taxon>
        <taxon>Euteleostomi</taxon>
        <taxon>Mammalia</taxon>
        <taxon>Eutheria</taxon>
        <taxon>Euarchontoglires</taxon>
        <taxon>Glires</taxon>
        <taxon>Rodentia</taxon>
        <taxon>Myomorpha</taxon>
        <taxon>Muroidea</taxon>
        <taxon>Muridae</taxon>
        <taxon>Murinae</taxon>
        <taxon>Rattus</taxon>
    </lineage>
</organism>
<evidence type="ECO:0000313" key="3">
    <source>
        <dbReference type="Proteomes" id="UP000234681"/>
    </source>
</evidence>
<sequence>MQIPAQAARSQPPVSKIRTPHASHCKNQLKHP</sequence>
<dbReference type="AlphaFoldDB" id="A6JK59"/>
<evidence type="ECO:0000313" key="2">
    <source>
        <dbReference type="EMBL" id="EDL97075.1"/>
    </source>
</evidence>
<protein>
    <submittedName>
        <fullName evidence="2">RCG60751</fullName>
    </submittedName>
</protein>
<dbReference type="EMBL" id="CH473988">
    <property type="protein sequence ID" value="EDL97075.1"/>
    <property type="molecule type" value="Genomic_DNA"/>
</dbReference>
<name>A6JK59_RAT</name>
<accession>A6JK59</accession>
<reference evidence="3" key="1">
    <citation type="submission" date="2005-09" db="EMBL/GenBank/DDBJ databases">
        <authorList>
            <person name="Mural R.J."/>
            <person name="Li P.W."/>
            <person name="Adams M.D."/>
            <person name="Amanatides P.G."/>
            <person name="Baden-Tillson H."/>
            <person name="Barnstead M."/>
            <person name="Chin S.H."/>
            <person name="Dew I."/>
            <person name="Evans C.A."/>
            <person name="Ferriera S."/>
            <person name="Flanigan M."/>
            <person name="Fosler C."/>
            <person name="Glodek A."/>
            <person name="Gu Z."/>
            <person name="Holt R.A."/>
            <person name="Jennings D."/>
            <person name="Kraft C.L."/>
            <person name="Lu F."/>
            <person name="Nguyen T."/>
            <person name="Nusskern D.R."/>
            <person name="Pfannkoch C.M."/>
            <person name="Sitter C."/>
            <person name="Sutton G.G."/>
            <person name="Venter J.C."/>
            <person name="Wang Z."/>
            <person name="Woodage T."/>
            <person name="Zheng X.H."/>
            <person name="Zhong F."/>
        </authorList>
    </citation>
    <scope>NUCLEOTIDE SEQUENCE [LARGE SCALE GENOMIC DNA]</scope>
    <source>
        <strain>BN</strain>
        <strain evidence="3">Sprague-Dawley</strain>
    </source>
</reference>
<proteinExistence type="predicted"/>
<gene>
    <name evidence="2" type="ORF">rCG_60751</name>
</gene>